<dbReference type="AlphaFoldDB" id="M3FNP3"/>
<name>M3FNP3_9ACTN</name>
<sequence>MCVRCENVTESPVLVHEHHGATGPGFNVYACAECAVHYPPLAGAFGDATDGP</sequence>
<organism evidence="1 2">
    <name type="scientific">Streptomyces bottropensis ATCC 25435</name>
    <dbReference type="NCBI Taxonomy" id="1054862"/>
    <lineage>
        <taxon>Bacteria</taxon>
        <taxon>Bacillati</taxon>
        <taxon>Actinomycetota</taxon>
        <taxon>Actinomycetes</taxon>
        <taxon>Kitasatosporales</taxon>
        <taxon>Streptomycetaceae</taxon>
        <taxon>Streptomyces</taxon>
    </lineage>
</organism>
<evidence type="ECO:0000313" key="1">
    <source>
        <dbReference type="EMBL" id="EMF54585.1"/>
    </source>
</evidence>
<proteinExistence type="predicted"/>
<protein>
    <submittedName>
        <fullName evidence="1">Uncharacterized protein</fullName>
    </submittedName>
</protein>
<reference evidence="2" key="1">
    <citation type="journal article" date="2013" name="Genome Announc.">
        <title>Draft Genome Sequence of Streptomyces bottropensis ATCC 25435, a Bottromycin-Producing Actinomycete.</title>
        <authorList>
            <person name="Zhang H."/>
            <person name="Zhou W."/>
            <person name="Zhuang Y."/>
            <person name="Liang X."/>
            <person name="Liu T."/>
        </authorList>
    </citation>
    <scope>NUCLEOTIDE SEQUENCE [LARGE SCALE GENOMIC DNA]</scope>
    <source>
        <strain evidence="2">ATCC 25435</strain>
    </source>
</reference>
<evidence type="ECO:0000313" key="2">
    <source>
        <dbReference type="Proteomes" id="UP000030760"/>
    </source>
</evidence>
<dbReference type="EMBL" id="KB405078">
    <property type="protein sequence ID" value="EMF54585.1"/>
    <property type="molecule type" value="Genomic_DNA"/>
</dbReference>
<dbReference type="Proteomes" id="UP000030760">
    <property type="component" value="Unassembled WGS sequence"/>
</dbReference>
<gene>
    <name evidence="1" type="ORF">SBD_4253</name>
</gene>
<accession>M3FNP3</accession>